<dbReference type="PANTHER" id="PTHR24070">
    <property type="entry name" value="RAS, DI-RAS, AND RHEB FAMILY MEMBERS OF SMALL GTPASE SUPERFAMILY"/>
    <property type="match status" value="1"/>
</dbReference>
<accession>A0A9N9BTE5</accession>
<dbReference type="SMART" id="SM00175">
    <property type="entry name" value="RAB"/>
    <property type="match status" value="1"/>
</dbReference>
<dbReference type="InterPro" id="IPR005225">
    <property type="entry name" value="Small_GTP-bd"/>
</dbReference>
<evidence type="ECO:0000313" key="8">
    <source>
        <dbReference type="EMBL" id="CAG8577144.1"/>
    </source>
</evidence>
<dbReference type="PRINTS" id="PR00449">
    <property type="entry name" value="RASTRNSFRMNG"/>
</dbReference>
<evidence type="ECO:0000256" key="6">
    <source>
        <dbReference type="ARBA" id="ARBA00023134"/>
    </source>
</evidence>
<dbReference type="FunFam" id="3.40.50.300:FF:000343">
    <property type="entry name" value="Ras family gtpase"/>
    <property type="match status" value="1"/>
</dbReference>
<evidence type="ECO:0000313" key="9">
    <source>
        <dbReference type="Proteomes" id="UP000789739"/>
    </source>
</evidence>
<dbReference type="PROSITE" id="PS51419">
    <property type="entry name" value="RAB"/>
    <property type="match status" value="1"/>
</dbReference>
<organism evidence="8 9">
    <name type="scientific">Paraglomus brasilianum</name>
    <dbReference type="NCBI Taxonomy" id="144538"/>
    <lineage>
        <taxon>Eukaryota</taxon>
        <taxon>Fungi</taxon>
        <taxon>Fungi incertae sedis</taxon>
        <taxon>Mucoromycota</taxon>
        <taxon>Glomeromycotina</taxon>
        <taxon>Glomeromycetes</taxon>
        <taxon>Paraglomerales</taxon>
        <taxon>Paraglomeraceae</taxon>
        <taxon>Paraglomus</taxon>
    </lineage>
</organism>
<dbReference type="SUPFAM" id="SSF52540">
    <property type="entry name" value="P-loop containing nucleoside triphosphate hydrolases"/>
    <property type="match status" value="1"/>
</dbReference>
<evidence type="ECO:0000256" key="4">
    <source>
        <dbReference type="ARBA" id="ARBA00022741"/>
    </source>
</evidence>
<evidence type="ECO:0000256" key="3">
    <source>
        <dbReference type="ARBA" id="ARBA00022475"/>
    </source>
</evidence>
<gene>
    <name evidence="8" type="ORF">PBRASI_LOCUS6421</name>
</gene>
<keyword evidence="9" id="KW-1185">Reference proteome</keyword>
<dbReference type="SMART" id="SM00173">
    <property type="entry name" value="RAS"/>
    <property type="match status" value="1"/>
</dbReference>
<dbReference type="Pfam" id="PF00071">
    <property type="entry name" value="Ras"/>
    <property type="match status" value="1"/>
</dbReference>
<dbReference type="InterPro" id="IPR027417">
    <property type="entry name" value="P-loop_NTPase"/>
</dbReference>
<dbReference type="OrthoDB" id="5976022at2759"/>
<dbReference type="AlphaFoldDB" id="A0A9N9BTE5"/>
<comment type="subcellular location">
    <subcellularLocation>
        <location evidence="1">Cell membrane</location>
    </subcellularLocation>
</comment>
<dbReference type="GO" id="GO:0007165">
    <property type="term" value="P:signal transduction"/>
    <property type="evidence" value="ECO:0007669"/>
    <property type="project" value="InterPro"/>
</dbReference>
<dbReference type="NCBIfam" id="TIGR00231">
    <property type="entry name" value="small_GTP"/>
    <property type="match status" value="1"/>
</dbReference>
<dbReference type="Proteomes" id="UP000789739">
    <property type="component" value="Unassembled WGS sequence"/>
</dbReference>
<protein>
    <recommendedName>
        <fullName evidence="2">small monomeric GTPase</fullName>
        <ecNumber evidence="2">3.6.5.2</ecNumber>
    </recommendedName>
</protein>
<dbReference type="PROSITE" id="PS51420">
    <property type="entry name" value="RHO"/>
    <property type="match status" value="1"/>
</dbReference>
<dbReference type="EMBL" id="CAJVPI010000849">
    <property type="protein sequence ID" value="CAG8577144.1"/>
    <property type="molecule type" value="Genomic_DNA"/>
</dbReference>
<sequence length="238" mass="26921">MNPADYLQTLLSRRPSSANAETYSSASASGQVSARQSRASAIPTKEYKLVILGGVAVGKSSLTVQFVHSSFPDRYDPTIEDSYRKQSEIDGQQCIVEVLDTAGNERFSDRRDMHLKRGEGFILVFSITDQRSINDLAALREQILRVKNTDRVPMVLVGNKCDLEEDRAVTREQALALSERWGNCTFYETSARQRANTDEIFYDVIRQINAQTAGKEGERYRKSIRRKVKELRCGCRVQ</sequence>
<proteinExistence type="predicted"/>
<comment type="caution">
    <text evidence="8">The sequence shown here is derived from an EMBL/GenBank/DDBJ whole genome shotgun (WGS) entry which is preliminary data.</text>
</comment>
<dbReference type="GO" id="GO:0005525">
    <property type="term" value="F:GTP binding"/>
    <property type="evidence" value="ECO:0007669"/>
    <property type="project" value="UniProtKB-KW"/>
</dbReference>
<dbReference type="InterPro" id="IPR001806">
    <property type="entry name" value="Small_GTPase"/>
</dbReference>
<dbReference type="GO" id="GO:0003925">
    <property type="term" value="F:G protein activity"/>
    <property type="evidence" value="ECO:0007669"/>
    <property type="project" value="UniProtKB-EC"/>
</dbReference>
<keyword evidence="3" id="KW-1003">Cell membrane</keyword>
<keyword evidence="6" id="KW-0342">GTP-binding</keyword>
<evidence type="ECO:0000256" key="5">
    <source>
        <dbReference type="ARBA" id="ARBA00022801"/>
    </source>
</evidence>
<evidence type="ECO:0000256" key="7">
    <source>
        <dbReference type="ARBA" id="ARBA00023136"/>
    </source>
</evidence>
<dbReference type="InterPro" id="IPR020849">
    <property type="entry name" value="Small_GTPase_Ras-type"/>
</dbReference>
<name>A0A9N9BTE5_9GLOM</name>
<keyword evidence="5" id="KW-0378">Hydrolase</keyword>
<reference evidence="8" key="1">
    <citation type="submission" date="2021-06" db="EMBL/GenBank/DDBJ databases">
        <authorList>
            <person name="Kallberg Y."/>
            <person name="Tangrot J."/>
            <person name="Rosling A."/>
        </authorList>
    </citation>
    <scope>NUCLEOTIDE SEQUENCE</scope>
    <source>
        <strain evidence="8">BR232B</strain>
    </source>
</reference>
<evidence type="ECO:0000256" key="2">
    <source>
        <dbReference type="ARBA" id="ARBA00011984"/>
    </source>
</evidence>
<dbReference type="GO" id="GO:0005886">
    <property type="term" value="C:plasma membrane"/>
    <property type="evidence" value="ECO:0007669"/>
    <property type="project" value="UniProtKB-SubCell"/>
</dbReference>
<keyword evidence="4" id="KW-0547">Nucleotide-binding</keyword>
<dbReference type="PROSITE" id="PS51421">
    <property type="entry name" value="RAS"/>
    <property type="match status" value="1"/>
</dbReference>
<evidence type="ECO:0000256" key="1">
    <source>
        <dbReference type="ARBA" id="ARBA00004236"/>
    </source>
</evidence>
<dbReference type="SMART" id="SM00174">
    <property type="entry name" value="RHO"/>
    <property type="match status" value="1"/>
</dbReference>
<dbReference type="EC" id="3.6.5.2" evidence="2"/>
<keyword evidence="7" id="KW-0472">Membrane</keyword>
<dbReference type="Gene3D" id="3.40.50.300">
    <property type="entry name" value="P-loop containing nucleotide triphosphate hydrolases"/>
    <property type="match status" value="1"/>
</dbReference>